<dbReference type="AlphaFoldDB" id="A0A3N6MLG8"/>
<comment type="caution">
    <text evidence="1">The sequence shown here is derived from an EMBL/GenBank/DDBJ whole genome shotgun (WGS) entry which is preliminary data.</text>
</comment>
<proteinExistence type="predicted"/>
<evidence type="ECO:0000313" key="2">
    <source>
        <dbReference type="Proteomes" id="UP000272778"/>
    </source>
</evidence>
<gene>
    <name evidence="1" type="ORF">D1Y85_18050</name>
</gene>
<reference evidence="1 2" key="1">
    <citation type="submission" date="2018-11" db="EMBL/GenBank/DDBJ databases">
        <title>Paraburkholderia sp. DHOA04, isolated from soil.</title>
        <authorList>
            <person name="Gao Z.-H."/>
            <person name="Qiu L.-H."/>
            <person name="Fu J.-C."/>
        </authorList>
    </citation>
    <scope>NUCLEOTIDE SEQUENCE [LARGE SCALE GENOMIC DNA]</scope>
    <source>
        <strain evidence="1 2">DHOA04</strain>
    </source>
</reference>
<dbReference type="EMBL" id="RQIS01000013">
    <property type="protein sequence ID" value="RQH04368.1"/>
    <property type="molecule type" value="Genomic_DNA"/>
</dbReference>
<dbReference type="SUPFAM" id="SSF82693">
    <property type="entry name" value="Multidrug efflux transporter AcrB pore domain, PN1, PN2, PC1 and PC2 subdomains"/>
    <property type="match status" value="1"/>
</dbReference>
<dbReference type="GO" id="GO:0016020">
    <property type="term" value="C:membrane"/>
    <property type="evidence" value="ECO:0007669"/>
    <property type="project" value="InterPro"/>
</dbReference>
<dbReference type="RefSeq" id="WP_124152445.1">
    <property type="nucleotide sequence ID" value="NZ_RQIS01000013.1"/>
</dbReference>
<evidence type="ECO:0000313" key="1">
    <source>
        <dbReference type="EMBL" id="RQH04368.1"/>
    </source>
</evidence>
<dbReference type="InterPro" id="IPR001036">
    <property type="entry name" value="Acrflvin-R"/>
</dbReference>
<keyword evidence="2" id="KW-1185">Reference proteome</keyword>
<name>A0A3N6MLG8_9BURK</name>
<organism evidence="1 2">
    <name type="scientific">Paraburkholderia dinghuensis</name>
    <dbReference type="NCBI Taxonomy" id="2305225"/>
    <lineage>
        <taxon>Bacteria</taxon>
        <taxon>Pseudomonadati</taxon>
        <taxon>Pseudomonadota</taxon>
        <taxon>Betaproteobacteria</taxon>
        <taxon>Burkholderiales</taxon>
        <taxon>Burkholderiaceae</taxon>
        <taxon>Paraburkholderia</taxon>
    </lineage>
</organism>
<dbReference type="Pfam" id="PF00873">
    <property type="entry name" value="ACR_tran"/>
    <property type="match status" value="1"/>
</dbReference>
<accession>A0A3N6MLG8</accession>
<dbReference type="GO" id="GO:0022857">
    <property type="term" value="F:transmembrane transporter activity"/>
    <property type="evidence" value="ECO:0007669"/>
    <property type="project" value="InterPro"/>
</dbReference>
<protein>
    <submittedName>
        <fullName evidence="1">Uncharacterized protein</fullName>
    </submittedName>
</protein>
<dbReference type="Proteomes" id="UP000272778">
    <property type="component" value="Unassembled WGS sequence"/>
</dbReference>
<sequence length="97" mass="10691">MIVLNDDAQRARSVECLNVEEPVNGAYNTTCMYSLSSSTGNLALNVFFEPGANRELTQVDVQNRVPVALPQPRQSGQSHCIHARKKSSEFIVVQVSQ</sequence>